<dbReference type="InterPro" id="IPR028082">
    <property type="entry name" value="Peripla_BP_I"/>
</dbReference>
<dbReference type="SMART" id="SM00345">
    <property type="entry name" value="HTH_GNTR"/>
    <property type="match status" value="1"/>
</dbReference>
<reference evidence="7" key="1">
    <citation type="journal article" date="2019" name="Int. J. Syst. Evol. Microbiol.">
        <title>The Global Catalogue of Microorganisms (GCM) 10K type strain sequencing project: providing services to taxonomists for standard genome sequencing and annotation.</title>
        <authorList>
            <consortium name="The Broad Institute Genomics Platform"/>
            <consortium name="The Broad Institute Genome Sequencing Center for Infectious Disease"/>
            <person name="Wu L."/>
            <person name="Ma J."/>
        </authorList>
    </citation>
    <scope>NUCLEOTIDE SEQUENCE [LARGE SCALE GENOMIC DNA]</scope>
    <source>
        <strain evidence="7">CCM 8897</strain>
    </source>
</reference>
<evidence type="ECO:0000313" key="6">
    <source>
        <dbReference type="EMBL" id="MFC6315372.1"/>
    </source>
</evidence>
<proteinExistence type="predicted"/>
<keyword evidence="2" id="KW-0805">Transcription regulation</keyword>
<dbReference type="Pfam" id="PF13377">
    <property type="entry name" value="Peripla_BP_3"/>
    <property type="match status" value="1"/>
</dbReference>
<keyword evidence="1" id="KW-0678">Repressor</keyword>
<gene>
    <name evidence="6" type="ORF">ACFQHW_07340</name>
</gene>
<evidence type="ECO:0000256" key="3">
    <source>
        <dbReference type="ARBA" id="ARBA00023125"/>
    </source>
</evidence>
<dbReference type="InterPro" id="IPR046335">
    <property type="entry name" value="LacI/GalR-like_sensor"/>
</dbReference>
<evidence type="ECO:0000256" key="2">
    <source>
        <dbReference type="ARBA" id="ARBA00023015"/>
    </source>
</evidence>
<dbReference type="RefSeq" id="WP_125597601.1">
    <property type="nucleotide sequence ID" value="NZ_JBHSSM010000017.1"/>
</dbReference>
<dbReference type="InterPro" id="IPR036388">
    <property type="entry name" value="WH-like_DNA-bd_sf"/>
</dbReference>
<keyword evidence="7" id="KW-1185">Reference proteome</keyword>
<dbReference type="Gene3D" id="1.10.10.10">
    <property type="entry name" value="Winged helix-like DNA-binding domain superfamily/Winged helix DNA-binding domain"/>
    <property type="match status" value="1"/>
</dbReference>
<accession>A0ABW1UN20</accession>
<dbReference type="SUPFAM" id="SSF53822">
    <property type="entry name" value="Periplasmic binding protein-like I"/>
    <property type="match status" value="1"/>
</dbReference>
<dbReference type="PRINTS" id="PR00035">
    <property type="entry name" value="HTHGNTR"/>
</dbReference>
<dbReference type="PANTHER" id="PTHR30146">
    <property type="entry name" value="LACI-RELATED TRANSCRIPTIONAL REPRESSOR"/>
    <property type="match status" value="1"/>
</dbReference>
<dbReference type="Gene3D" id="3.40.50.2300">
    <property type="match status" value="2"/>
</dbReference>
<sequence length="361" mass="40699">MQLPMYINIYNDLKKQINNQTYKIGDFLPTEKEISDTYGVSRITSQKAMRLLSDDGIIERTPGIGSVVKKAVLAQESPKIIGLILSGITDSYGTILLESLVHECEHLEYQLIVRFSGESQSKETHLINELSMIGCSGLLIEPVQQPFYSATLIEKIYNKFPIIVLDRELKGFDSYFVGSNHYTGAMKSADFLIDHGHFNVLILGYEHLKNTTLETRIEAFSEAYWRTNSPISSDNISRIVRSTYKDDFTRIAIDVDRVKRAITTNRPTCVIALDAHIAGIAQEAIKQLCLLIPENISLFAFDSSESSFISTNASHLAQNEPRIATESVELLNEILNRHEPKLRKRLIETEIVDSGSVRKIK</sequence>
<dbReference type="EMBL" id="JBHSSM010000017">
    <property type="protein sequence ID" value="MFC6315372.1"/>
    <property type="molecule type" value="Genomic_DNA"/>
</dbReference>
<dbReference type="Pfam" id="PF00392">
    <property type="entry name" value="GntR"/>
    <property type="match status" value="1"/>
</dbReference>
<evidence type="ECO:0000256" key="1">
    <source>
        <dbReference type="ARBA" id="ARBA00022491"/>
    </source>
</evidence>
<evidence type="ECO:0000256" key="4">
    <source>
        <dbReference type="ARBA" id="ARBA00023163"/>
    </source>
</evidence>
<dbReference type="SUPFAM" id="SSF46785">
    <property type="entry name" value="Winged helix' DNA-binding domain"/>
    <property type="match status" value="1"/>
</dbReference>
<keyword evidence="3" id="KW-0238">DNA-binding</keyword>
<protein>
    <submittedName>
        <fullName evidence="6">GntR family transcriptional regulator</fullName>
    </submittedName>
</protein>
<name>A0ABW1UN20_9LACO</name>
<dbReference type="PANTHER" id="PTHR30146:SF95">
    <property type="entry name" value="RIBOSE OPERON REPRESSOR"/>
    <property type="match status" value="1"/>
</dbReference>
<feature type="domain" description="HTH gntR-type" evidence="5">
    <location>
        <begin position="3"/>
        <end position="71"/>
    </location>
</feature>
<dbReference type="CDD" id="cd07377">
    <property type="entry name" value="WHTH_GntR"/>
    <property type="match status" value="1"/>
</dbReference>
<organism evidence="6 7">
    <name type="scientific">Lapidilactobacillus achengensis</name>
    <dbReference type="NCBI Taxonomy" id="2486000"/>
    <lineage>
        <taxon>Bacteria</taxon>
        <taxon>Bacillati</taxon>
        <taxon>Bacillota</taxon>
        <taxon>Bacilli</taxon>
        <taxon>Lactobacillales</taxon>
        <taxon>Lactobacillaceae</taxon>
        <taxon>Lapidilactobacillus</taxon>
    </lineage>
</organism>
<evidence type="ECO:0000313" key="7">
    <source>
        <dbReference type="Proteomes" id="UP001596310"/>
    </source>
</evidence>
<dbReference type="Proteomes" id="UP001596310">
    <property type="component" value="Unassembled WGS sequence"/>
</dbReference>
<dbReference type="PROSITE" id="PS50949">
    <property type="entry name" value="HTH_GNTR"/>
    <property type="match status" value="1"/>
</dbReference>
<dbReference type="InterPro" id="IPR000524">
    <property type="entry name" value="Tscrpt_reg_HTH_GntR"/>
</dbReference>
<comment type="caution">
    <text evidence="6">The sequence shown here is derived from an EMBL/GenBank/DDBJ whole genome shotgun (WGS) entry which is preliminary data.</text>
</comment>
<keyword evidence="4" id="KW-0804">Transcription</keyword>
<dbReference type="InterPro" id="IPR036390">
    <property type="entry name" value="WH_DNA-bd_sf"/>
</dbReference>
<evidence type="ECO:0000259" key="5">
    <source>
        <dbReference type="PROSITE" id="PS50949"/>
    </source>
</evidence>